<reference evidence="4 5" key="1">
    <citation type="submission" date="2020-03" db="EMBL/GenBank/DDBJ databases">
        <title>WGS of actinomycetes isolated from Thailand.</title>
        <authorList>
            <person name="Thawai C."/>
        </authorList>
    </citation>
    <scope>NUCLEOTIDE SEQUENCE [LARGE SCALE GENOMIC DNA]</scope>
    <source>
        <strain evidence="4 5">PLAI 1-29</strain>
    </source>
</reference>
<evidence type="ECO:0000256" key="1">
    <source>
        <dbReference type="ARBA" id="ARBA00022801"/>
    </source>
</evidence>
<dbReference type="InterPro" id="IPR050212">
    <property type="entry name" value="Ntdp-like"/>
</dbReference>
<dbReference type="PANTHER" id="PTHR39159">
    <property type="match status" value="1"/>
</dbReference>
<dbReference type="EMBL" id="JAATEN010000018">
    <property type="protein sequence ID" value="NJQ02886.1"/>
    <property type="molecule type" value="Genomic_DNA"/>
</dbReference>
<gene>
    <name evidence="4" type="ORF">HCK00_20660</name>
</gene>
<feature type="compositionally biased region" description="Low complexity" evidence="2">
    <location>
        <begin position="6"/>
        <end position="19"/>
    </location>
</feature>
<organism evidence="4 5">
    <name type="scientific">Streptomyces zingiberis</name>
    <dbReference type="NCBI Taxonomy" id="2053010"/>
    <lineage>
        <taxon>Bacteria</taxon>
        <taxon>Bacillati</taxon>
        <taxon>Actinomycetota</taxon>
        <taxon>Actinomycetes</taxon>
        <taxon>Kitasatosporales</taxon>
        <taxon>Streptomycetaceae</taxon>
        <taxon>Streptomyces</taxon>
    </lineage>
</organism>
<sequence>MEAPDRAAVPGPDGAPATGGTQGSRASGGGTAAHEVPAPPAPGAGADGPPLPAGSEVTVRLVKAPRPDKTYPATVVADDGTRVTVRAPWAGAARDFGFVRFEPGDVLTEHFWRDRWYAVKEVRAADGALKGWYCDVTRPARVLDGGTAPAAGGAGRGGGRAGSGGSAGPGARATLLVADLDLDLWCSADGRAVLRLDEDEFAESGLTGRDPGAAARALASLDELERLAHGEGLGVLTG</sequence>
<dbReference type="InterPro" id="IPR035930">
    <property type="entry name" value="FomD-like_sf"/>
</dbReference>
<dbReference type="PANTHER" id="PTHR39159:SF1">
    <property type="entry name" value="UPF0374 PROTEIN YGAC"/>
    <property type="match status" value="1"/>
</dbReference>
<protein>
    <submittedName>
        <fullName evidence="4">DUF402 domain-containing protein</fullName>
    </submittedName>
</protein>
<feature type="domain" description="DUF402" evidence="3">
    <location>
        <begin position="174"/>
        <end position="227"/>
    </location>
</feature>
<evidence type="ECO:0000256" key="2">
    <source>
        <dbReference type="SAM" id="MobiDB-lite"/>
    </source>
</evidence>
<feature type="region of interest" description="Disordered" evidence="2">
    <location>
        <begin position="1"/>
        <end position="54"/>
    </location>
</feature>
<evidence type="ECO:0000313" key="5">
    <source>
        <dbReference type="Proteomes" id="UP000695264"/>
    </source>
</evidence>
<dbReference type="InterPro" id="IPR007295">
    <property type="entry name" value="DUF402"/>
</dbReference>
<feature type="compositionally biased region" description="Gly residues" evidence="2">
    <location>
        <begin position="152"/>
        <end position="166"/>
    </location>
</feature>
<comment type="caution">
    <text evidence="4">The sequence shown here is derived from an EMBL/GenBank/DDBJ whole genome shotgun (WGS) entry which is preliminary data.</text>
</comment>
<keyword evidence="5" id="KW-1185">Reference proteome</keyword>
<accession>A0ABX1BZ25</accession>
<dbReference type="Gene3D" id="2.40.380.10">
    <property type="entry name" value="FomD-like"/>
    <property type="match status" value="1"/>
</dbReference>
<proteinExistence type="predicted"/>
<feature type="domain" description="DUF402" evidence="3">
    <location>
        <begin position="89"/>
        <end position="147"/>
    </location>
</feature>
<feature type="compositionally biased region" description="Gly residues" evidence="2">
    <location>
        <begin position="20"/>
        <end position="31"/>
    </location>
</feature>
<dbReference type="Pfam" id="PF04167">
    <property type="entry name" value="DUF402"/>
    <property type="match status" value="2"/>
</dbReference>
<evidence type="ECO:0000313" key="4">
    <source>
        <dbReference type="EMBL" id="NJQ02886.1"/>
    </source>
</evidence>
<feature type="region of interest" description="Disordered" evidence="2">
    <location>
        <begin position="145"/>
        <end position="166"/>
    </location>
</feature>
<keyword evidence="1" id="KW-0378">Hydrolase</keyword>
<evidence type="ECO:0000259" key="3">
    <source>
        <dbReference type="Pfam" id="PF04167"/>
    </source>
</evidence>
<name>A0ABX1BZ25_9ACTN</name>
<dbReference type="Proteomes" id="UP000695264">
    <property type="component" value="Unassembled WGS sequence"/>
</dbReference>